<dbReference type="Pfam" id="PF02187">
    <property type="entry name" value="GAS2"/>
    <property type="match status" value="1"/>
</dbReference>
<comment type="subcellular location">
    <subcellularLocation>
        <location evidence="1">Cytoplasm</location>
        <location evidence="1">Cytoskeleton</location>
    </subcellularLocation>
</comment>
<dbReference type="InterPro" id="IPR018247">
    <property type="entry name" value="EF_Hand_1_Ca_BS"/>
</dbReference>
<dbReference type="Gene3D" id="1.10.238.10">
    <property type="entry name" value="EF-hand"/>
    <property type="match status" value="1"/>
</dbReference>
<accession>E4YXA5</accession>
<dbReference type="SUPFAM" id="SSF143575">
    <property type="entry name" value="GAS2 domain-like"/>
    <property type="match status" value="1"/>
</dbReference>
<dbReference type="AlphaFoldDB" id="E4YXA5"/>
<protein>
    <submittedName>
        <fullName evidence="8">Uncharacterized protein</fullName>
    </submittedName>
</protein>
<evidence type="ECO:0000256" key="4">
    <source>
        <dbReference type="ARBA" id="ARBA00023212"/>
    </source>
</evidence>
<dbReference type="PROSITE" id="PS00018">
    <property type="entry name" value="EF_HAND_1"/>
    <property type="match status" value="1"/>
</dbReference>
<dbReference type="GO" id="GO:0008017">
    <property type="term" value="F:microtubule binding"/>
    <property type="evidence" value="ECO:0007669"/>
    <property type="project" value="InterPro"/>
</dbReference>
<gene>
    <name evidence="8" type="ORF">GSOID_T00020697001</name>
</gene>
<evidence type="ECO:0000256" key="1">
    <source>
        <dbReference type="ARBA" id="ARBA00004245"/>
    </source>
</evidence>
<feature type="compositionally biased region" description="Polar residues" evidence="5">
    <location>
        <begin position="519"/>
        <end position="528"/>
    </location>
</feature>
<organism evidence="8">
    <name type="scientific">Oikopleura dioica</name>
    <name type="common">Tunicate</name>
    <dbReference type="NCBI Taxonomy" id="34765"/>
    <lineage>
        <taxon>Eukaryota</taxon>
        <taxon>Metazoa</taxon>
        <taxon>Chordata</taxon>
        <taxon>Tunicata</taxon>
        <taxon>Appendicularia</taxon>
        <taxon>Copelata</taxon>
        <taxon>Oikopleuridae</taxon>
        <taxon>Oikopleura</taxon>
    </lineage>
</organism>
<reference evidence="8" key="1">
    <citation type="journal article" date="2010" name="Science">
        <title>Plasticity of animal genome architecture unmasked by rapid evolution of a pelagic tunicate.</title>
        <authorList>
            <person name="Denoeud F."/>
            <person name="Henriet S."/>
            <person name="Mungpakdee S."/>
            <person name="Aury J.M."/>
            <person name="Da Silva C."/>
            <person name="Brinkmann H."/>
            <person name="Mikhaleva J."/>
            <person name="Olsen L.C."/>
            <person name="Jubin C."/>
            <person name="Canestro C."/>
            <person name="Bouquet J.M."/>
            <person name="Danks G."/>
            <person name="Poulain J."/>
            <person name="Campsteijn C."/>
            <person name="Adamski M."/>
            <person name="Cross I."/>
            <person name="Yadetie F."/>
            <person name="Muffato M."/>
            <person name="Louis A."/>
            <person name="Butcher S."/>
            <person name="Tsagkogeorga G."/>
            <person name="Konrad A."/>
            <person name="Singh S."/>
            <person name="Jensen M.F."/>
            <person name="Cong E.H."/>
            <person name="Eikeseth-Otteraa H."/>
            <person name="Noel B."/>
            <person name="Anthouard V."/>
            <person name="Porcel B.M."/>
            <person name="Kachouri-Lafond R."/>
            <person name="Nishino A."/>
            <person name="Ugolini M."/>
            <person name="Chourrout P."/>
            <person name="Nishida H."/>
            <person name="Aasland R."/>
            <person name="Huzurbazar S."/>
            <person name="Westhof E."/>
            <person name="Delsuc F."/>
            <person name="Lehrach H."/>
            <person name="Reinhardt R."/>
            <person name="Weissenbach J."/>
            <person name="Roy S.W."/>
            <person name="Artiguenave F."/>
            <person name="Postlethwait J.H."/>
            <person name="Manak J.R."/>
            <person name="Thompson E.M."/>
            <person name="Jaillon O."/>
            <person name="Du Pasquier L."/>
            <person name="Boudinot P."/>
            <person name="Liberles D.A."/>
            <person name="Volff J.N."/>
            <person name="Philippe H."/>
            <person name="Lenhard B."/>
            <person name="Roest Crollius H."/>
            <person name="Wincker P."/>
            <person name="Chourrout D."/>
        </authorList>
    </citation>
    <scope>NUCLEOTIDE SEQUENCE [LARGE SCALE GENOMIC DNA]</scope>
</reference>
<dbReference type="GO" id="GO:0005509">
    <property type="term" value="F:calcium ion binding"/>
    <property type="evidence" value="ECO:0007669"/>
    <property type="project" value="InterPro"/>
</dbReference>
<evidence type="ECO:0000313" key="8">
    <source>
        <dbReference type="EMBL" id="CBY40088.1"/>
    </source>
</evidence>
<dbReference type="InterPro" id="IPR011992">
    <property type="entry name" value="EF-hand-dom_pair"/>
</dbReference>
<proteinExistence type="predicted"/>
<dbReference type="GO" id="GO:0042060">
    <property type="term" value="P:wound healing"/>
    <property type="evidence" value="ECO:0007669"/>
    <property type="project" value="TreeGrafter"/>
</dbReference>
<feature type="compositionally biased region" description="Polar residues" evidence="5">
    <location>
        <begin position="466"/>
        <end position="477"/>
    </location>
</feature>
<feature type="non-terminal residue" evidence="8">
    <location>
        <position position="1"/>
    </location>
</feature>
<evidence type="ECO:0000256" key="3">
    <source>
        <dbReference type="ARBA" id="ARBA00022837"/>
    </source>
</evidence>
<sequence>RLDTLLNWLTGAQDQLAIRNRTPLPSETLRLKQLAAEHQQFQEEILARQTEFDELIRIYKKNTNSNVMRESYGSLKRNIKITHQGLVEFKNSKAALLSGTWQSVWLAALERQRAIANALDGAEENQFDFDTWRKRYMAWMNHKKSRVMETMRSFDKKNTGFIENRRFINGVIDSGFDTNEREMRKVVNMFDRDGNGQVDYYEFISALHPRDQYKPDSDAANIEDEVIREVSRCRCCERFAIHQISDNKYRFGDSQQLRLVRILKSTVMVRVGGGWMALEEFLSKNDPCRGASRKKWASSKRLIRCNSDLSLPSSFSVDTSSSGETFSQSGLLVGHFGGSLTDLDQSESLSQTGSSMSACSDLPRIKGSKLPLRTRGKVAPKSDGYPTDPLADGVSQTMSAFSRKSRRDRHNSTSSQQPIRTTATDRPNTRPGSRIPSRNPSRSNSRAGSRAGSRDPSPHNRIPNLSVLSPKSLTPQGLVSPMSHRSSGRKTPSGYKTPSGRRTPNGDSDIAEAARRLYTLQTERNSKS</sequence>
<evidence type="ECO:0000259" key="6">
    <source>
        <dbReference type="PROSITE" id="PS50222"/>
    </source>
</evidence>
<feature type="compositionally biased region" description="Polar residues" evidence="5">
    <location>
        <begin position="412"/>
        <end position="426"/>
    </location>
</feature>
<dbReference type="InterPro" id="IPR043197">
    <property type="entry name" value="Plakin"/>
</dbReference>
<dbReference type="Gene3D" id="3.30.920.20">
    <property type="entry name" value="Gas2-like domain"/>
    <property type="match status" value="1"/>
</dbReference>
<dbReference type="Proteomes" id="UP000011014">
    <property type="component" value="Unassembled WGS sequence"/>
</dbReference>
<dbReference type="EMBL" id="FN655768">
    <property type="protein sequence ID" value="CBY40088.1"/>
    <property type="molecule type" value="Genomic_DNA"/>
</dbReference>
<dbReference type="GO" id="GO:0045104">
    <property type="term" value="P:intermediate filament cytoskeleton organization"/>
    <property type="evidence" value="ECO:0007669"/>
    <property type="project" value="InterPro"/>
</dbReference>
<keyword evidence="2" id="KW-0963">Cytoplasm</keyword>
<feature type="compositionally biased region" description="Polar residues" evidence="5">
    <location>
        <begin position="344"/>
        <end position="358"/>
    </location>
</feature>
<dbReference type="PROSITE" id="PS50222">
    <property type="entry name" value="EF_HAND_2"/>
    <property type="match status" value="1"/>
</dbReference>
<dbReference type="CDD" id="cd00051">
    <property type="entry name" value="EFh"/>
    <property type="match status" value="1"/>
</dbReference>
<dbReference type="GO" id="GO:0016020">
    <property type="term" value="C:membrane"/>
    <property type="evidence" value="ECO:0007669"/>
    <property type="project" value="TreeGrafter"/>
</dbReference>
<dbReference type="SUPFAM" id="SSF46966">
    <property type="entry name" value="Spectrin repeat"/>
    <property type="match status" value="1"/>
</dbReference>
<dbReference type="PANTHER" id="PTHR23169:SF23">
    <property type="entry name" value="SHORT STOP, ISOFORM H"/>
    <property type="match status" value="1"/>
</dbReference>
<evidence type="ECO:0000256" key="5">
    <source>
        <dbReference type="SAM" id="MobiDB-lite"/>
    </source>
</evidence>
<dbReference type="PROSITE" id="PS51460">
    <property type="entry name" value="GAR"/>
    <property type="match status" value="1"/>
</dbReference>
<evidence type="ECO:0000259" key="7">
    <source>
        <dbReference type="PROSITE" id="PS51460"/>
    </source>
</evidence>
<dbReference type="Gene3D" id="1.20.58.60">
    <property type="match status" value="1"/>
</dbReference>
<dbReference type="Pfam" id="PF13499">
    <property type="entry name" value="EF-hand_7"/>
    <property type="match status" value="1"/>
</dbReference>
<dbReference type="InterPro" id="IPR036534">
    <property type="entry name" value="GAR_dom_sf"/>
</dbReference>
<feature type="region of interest" description="Disordered" evidence="5">
    <location>
        <begin position="344"/>
        <end position="528"/>
    </location>
</feature>
<keyword evidence="3" id="KW-0106">Calcium</keyword>
<feature type="domain" description="EF-hand" evidence="6">
    <location>
        <begin position="178"/>
        <end position="213"/>
    </location>
</feature>
<name>E4YXA5_OIKDI</name>
<feature type="compositionally biased region" description="Low complexity" evidence="5">
    <location>
        <begin position="430"/>
        <end position="451"/>
    </location>
</feature>
<feature type="domain" description="GAR" evidence="7">
    <location>
        <begin position="217"/>
        <end position="289"/>
    </location>
</feature>
<dbReference type="SMART" id="SM00054">
    <property type="entry name" value="EFh"/>
    <property type="match status" value="2"/>
</dbReference>
<dbReference type="InterPro" id="IPR002048">
    <property type="entry name" value="EF_hand_dom"/>
</dbReference>
<keyword evidence="4" id="KW-0206">Cytoskeleton</keyword>
<evidence type="ECO:0000256" key="2">
    <source>
        <dbReference type="ARBA" id="ARBA00022490"/>
    </source>
</evidence>
<dbReference type="GO" id="GO:0005882">
    <property type="term" value="C:intermediate filament"/>
    <property type="evidence" value="ECO:0007669"/>
    <property type="project" value="TreeGrafter"/>
</dbReference>
<feature type="compositionally biased region" description="Polar residues" evidence="5">
    <location>
        <begin position="494"/>
        <end position="506"/>
    </location>
</feature>
<dbReference type="SMART" id="SM00243">
    <property type="entry name" value="GAS2"/>
    <property type="match status" value="1"/>
</dbReference>
<dbReference type="GO" id="GO:0005737">
    <property type="term" value="C:cytoplasm"/>
    <property type="evidence" value="ECO:0007669"/>
    <property type="project" value="TreeGrafter"/>
</dbReference>
<dbReference type="InterPro" id="IPR003108">
    <property type="entry name" value="GAR_dom"/>
</dbReference>
<dbReference type="PANTHER" id="PTHR23169">
    <property type="entry name" value="ENVOPLAKIN"/>
    <property type="match status" value="1"/>
</dbReference>
<dbReference type="SUPFAM" id="SSF47473">
    <property type="entry name" value="EF-hand"/>
    <property type="match status" value="1"/>
</dbReference>
<dbReference type="GO" id="GO:0005198">
    <property type="term" value="F:structural molecule activity"/>
    <property type="evidence" value="ECO:0007669"/>
    <property type="project" value="TreeGrafter"/>
</dbReference>